<dbReference type="Pfam" id="PF10547">
    <property type="entry name" value="P22_AR_N"/>
    <property type="match status" value="1"/>
</dbReference>
<sequence length="196" mass="22249">MPNTEQRDIDVSIIPANQSNTINVPFHGAVLYVINHNGEPYVPMKPIVNGIAMNWAGQHKKLKQRFKSGIDQIPMISADGKVRNMTCLALCKLADWLTTIAPDKVKPEIKEQVTLYQAECHDVLHEHWITGVVKKKGYVKPPDFRYTVKLEIYDNHSKRADTFTHKMATPEGIIQGVAKLYGYYIDKMMLMPESAL</sequence>
<feature type="domain" description="Antirepressor protein ant N-terminal" evidence="1">
    <location>
        <begin position="23"/>
        <end position="132"/>
    </location>
</feature>
<evidence type="ECO:0000313" key="3">
    <source>
        <dbReference type="Proteomes" id="UP000196435"/>
    </source>
</evidence>
<evidence type="ECO:0000259" key="1">
    <source>
        <dbReference type="Pfam" id="PF10547"/>
    </source>
</evidence>
<name>A0A1N6MWC5_9GAMM</name>
<dbReference type="AlphaFoldDB" id="A0A1N6MWC5"/>
<protein>
    <recommendedName>
        <fullName evidence="1">Antirepressor protein ant N-terminal domain-containing protein</fullName>
    </recommendedName>
</protein>
<dbReference type="PRINTS" id="PR01994">
    <property type="entry name" value="ANTIREPRESSR"/>
</dbReference>
<organism evidence="2 3">
    <name type="scientific">Xenorhabdus innexi</name>
    <dbReference type="NCBI Taxonomy" id="290109"/>
    <lineage>
        <taxon>Bacteria</taxon>
        <taxon>Pseudomonadati</taxon>
        <taxon>Pseudomonadota</taxon>
        <taxon>Gammaproteobacteria</taxon>
        <taxon>Enterobacterales</taxon>
        <taxon>Morganellaceae</taxon>
        <taxon>Xenorhabdus</taxon>
    </lineage>
</organism>
<gene>
    <name evidence="2" type="ORF">XIS1_1770005</name>
</gene>
<dbReference type="EMBL" id="FTLG01000087">
    <property type="protein sequence ID" value="SIP73165.1"/>
    <property type="molecule type" value="Genomic_DNA"/>
</dbReference>
<dbReference type="Proteomes" id="UP000196435">
    <property type="component" value="Unassembled WGS sequence"/>
</dbReference>
<accession>A0A1N6MWC5</accession>
<evidence type="ECO:0000313" key="2">
    <source>
        <dbReference type="EMBL" id="SIP73165.1"/>
    </source>
</evidence>
<proteinExistence type="predicted"/>
<dbReference type="InterPro" id="IPR018875">
    <property type="entry name" value="Antirepressor_Ant_N"/>
</dbReference>
<reference evidence="3" key="1">
    <citation type="submission" date="2016-12" db="EMBL/GenBank/DDBJ databases">
        <authorList>
            <person name="Gaudriault S."/>
        </authorList>
    </citation>
    <scope>NUCLEOTIDE SEQUENCE [LARGE SCALE GENOMIC DNA]</scope>
    <source>
        <strain evidence="3">HGB1681 (deposited as PTA-6826 in the American Type Culture Collection)</strain>
    </source>
</reference>